<dbReference type="Gene3D" id="3.90.550.10">
    <property type="entry name" value="Spore Coat Polysaccharide Biosynthesis Protein SpsA, Chain A"/>
    <property type="match status" value="1"/>
</dbReference>
<name>A0A833L503_UNCSA</name>
<dbReference type="EMBL" id="WPAF01000001">
    <property type="protein sequence ID" value="KAF0135197.1"/>
    <property type="molecule type" value="Genomic_DNA"/>
</dbReference>
<evidence type="ECO:0000313" key="2">
    <source>
        <dbReference type="EMBL" id="KAF0135197.1"/>
    </source>
</evidence>
<dbReference type="Pfam" id="PF00483">
    <property type="entry name" value="NTP_transferase"/>
    <property type="match status" value="1"/>
</dbReference>
<feature type="domain" description="Nucleotidyl transferase" evidence="1">
    <location>
        <begin position="5"/>
        <end position="187"/>
    </location>
</feature>
<organism evidence="2 3">
    <name type="scientific">Candidatus Saganbacteria bacterium</name>
    <dbReference type="NCBI Taxonomy" id="2575572"/>
    <lineage>
        <taxon>Bacteria</taxon>
        <taxon>Bacillati</taxon>
        <taxon>Saganbacteria</taxon>
    </lineage>
</organism>
<evidence type="ECO:0000259" key="1">
    <source>
        <dbReference type="Pfam" id="PF00483"/>
    </source>
</evidence>
<dbReference type="Proteomes" id="UP000488506">
    <property type="component" value="Unassembled WGS sequence"/>
</dbReference>
<dbReference type="InterPro" id="IPR029044">
    <property type="entry name" value="Nucleotide-diphossugar_trans"/>
</dbReference>
<dbReference type="SUPFAM" id="SSF53448">
    <property type="entry name" value="Nucleotide-diphospho-sugar transferases"/>
    <property type="match status" value="1"/>
</dbReference>
<dbReference type="AlphaFoldDB" id="A0A833L503"/>
<dbReference type="InterPro" id="IPR005835">
    <property type="entry name" value="NTP_transferase_dom"/>
</dbReference>
<dbReference type="InterPro" id="IPR050486">
    <property type="entry name" value="Mannose-1P_guanyltransferase"/>
</dbReference>
<protein>
    <submittedName>
        <fullName evidence="2">Nucleoside-diphosphate-sugar pyrophosphorylase family protein</fullName>
    </submittedName>
</protein>
<gene>
    <name evidence="2" type="ORF">FD145_23</name>
</gene>
<sequence length="238" mass="26777">MKHKKTLILAGGLGTRLRPLTFAIPKPLIPVCGRPILDYIISVLSKYGYDDIYVSLNYRADIIKLYLAEKRYHGIKISFLEENVQLGTAGPLSLLKKNKIKLRKDESILVINGDILTDLDFGKLQAQHESTNADLTVAMINFSHSLSYGILDTDTAQNIMAVREKPTFNYKASAGIYLIKNICLNLIPDKCYTMPELIMALISKGFAVKGYAIKENWLAIEQIKNLEEVSNAKWIEKI</sequence>
<reference evidence="2 3" key="1">
    <citation type="submission" date="2019-12" db="EMBL/GenBank/DDBJ databases">
        <authorList>
            <person name="Wolfe R."/>
            <person name="Danczak R."/>
            <person name="Wilkins M."/>
        </authorList>
    </citation>
    <scope>NUCLEOTIDE SEQUENCE [LARGE SCALE GENOMIC DNA]</scope>
    <source>
        <strain evidence="2">X2_MaxBin.013</strain>
    </source>
</reference>
<evidence type="ECO:0000313" key="3">
    <source>
        <dbReference type="Proteomes" id="UP000488506"/>
    </source>
</evidence>
<dbReference type="PANTHER" id="PTHR22572">
    <property type="entry name" value="SUGAR-1-PHOSPHATE GUANYL TRANSFERASE"/>
    <property type="match status" value="1"/>
</dbReference>
<comment type="caution">
    <text evidence="2">The sequence shown here is derived from an EMBL/GenBank/DDBJ whole genome shotgun (WGS) entry which is preliminary data.</text>
</comment>
<accession>A0A833L503</accession>
<proteinExistence type="predicted"/>